<dbReference type="InterPro" id="IPR001633">
    <property type="entry name" value="EAL_dom"/>
</dbReference>
<comment type="caution">
    <text evidence="4">The sequence shown here is derived from an EMBL/GenBank/DDBJ whole genome shotgun (WGS) entry which is preliminary data.</text>
</comment>
<dbReference type="CDD" id="cd01949">
    <property type="entry name" value="GGDEF"/>
    <property type="match status" value="1"/>
</dbReference>
<organism evidence="4 5">
    <name type="scientific">Microvirga makkahensis</name>
    <dbReference type="NCBI Taxonomy" id="1128670"/>
    <lineage>
        <taxon>Bacteria</taxon>
        <taxon>Pseudomonadati</taxon>
        <taxon>Pseudomonadota</taxon>
        <taxon>Alphaproteobacteria</taxon>
        <taxon>Hyphomicrobiales</taxon>
        <taxon>Methylobacteriaceae</taxon>
        <taxon>Microvirga</taxon>
    </lineage>
</organism>
<dbReference type="RefSeq" id="WP_160883291.1">
    <property type="nucleotide sequence ID" value="NZ_WURB01000002.1"/>
</dbReference>
<keyword evidence="1" id="KW-0472">Membrane</keyword>
<dbReference type="FunFam" id="3.30.70.270:FF:000001">
    <property type="entry name" value="Diguanylate cyclase domain protein"/>
    <property type="match status" value="1"/>
</dbReference>
<protein>
    <submittedName>
        <fullName evidence="4">EAL domain-containing protein</fullName>
    </submittedName>
</protein>
<dbReference type="NCBIfam" id="TIGR00254">
    <property type="entry name" value="GGDEF"/>
    <property type="match status" value="1"/>
</dbReference>
<reference evidence="4 5" key="1">
    <citation type="submission" date="2019-12" db="EMBL/GenBank/DDBJ databases">
        <authorList>
            <person name="Yuan C.-G."/>
        </authorList>
    </citation>
    <scope>NUCLEOTIDE SEQUENCE [LARGE SCALE GENOMIC DNA]</scope>
    <source>
        <strain evidence="4 5">KCTC 23863</strain>
    </source>
</reference>
<dbReference type="InterPro" id="IPR052155">
    <property type="entry name" value="Biofilm_reg_signaling"/>
</dbReference>
<dbReference type="CDD" id="cd01948">
    <property type="entry name" value="EAL"/>
    <property type="match status" value="1"/>
</dbReference>
<dbReference type="SUPFAM" id="SSF55073">
    <property type="entry name" value="Nucleotide cyclase"/>
    <property type="match status" value="1"/>
</dbReference>
<dbReference type="SMART" id="SM00052">
    <property type="entry name" value="EAL"/>
    <property type="match status" value="1"/>
</dbReference>
<dbReference type="PROSITE" id="PS50887">
    <property type="entry name" value="GGDEF"/>
    <property type="match status" value="1"/>
</dbReference>
<dbReference type="InterPro" id="IPR029787">
    <property type="entry name" value="Nucleotide_cyclase"/>
</dbReference>
<dbReference type="PANTHER" id="PTHR44757:SF2">
    <property type="entry name" value="BIOFILM ARCHITECTURE MAINTENANCE PROTEIN MBAA"/>
    <property type="match status" value="1"/>
</dbReference>
<dbReference type="Gene3D" id="3.20.20.450">
    <property type="entry name" value="EAL domain"/>
    <property type="match status" value="1"/>
</dbReference>
<evidence type="ECO:0000259" key="2">
    <source>
        <dbReference type="PROSITE" id="PS50883"/>
    </source>
</evidence>
<keyword evidence="1" id="KW-1133">Transmembrane helix</keyword>
<dbReference type="SMART" id="SM00267">
    <property type="entry name" value="GGDEF"/>
    <property type="match status" value="1"/>
</dbReference>
<keyword evidence="5" id="KW-1185">Reference proteome</keyword>
<feature type="transmembrane region" description="Helical" evidence="1">
    <location>
        <begin position="284"/>
        <end position="303"/>
    </location>
</feature>
<evidence type="ECO:0000259" key="3">
    <source>
        <dbReference type="PROSITE" id="PS50887"/>
    </source>
</evidence>
<dbReference type="GO" id="GO:0003824">
    <property type="term" value="F:catalytic activity"/>
    <property type="evidence" value="ECO:0007669"/>
    <property type="project" value="UniProtKB-ARBA"/>
</dbReference>
<dbReference type="Pfam" id="PF00563">
    <property type="entry name" value="EAL"/>
    <property type="match status" value="1"/>
</dbReference>
<dbReference type="InterPro" id="IPR007892">
    <property type="entry name" value="CHASE4"/>
</dbReference>
<name>A0A7X3MPC5_9HYPH</name>
<accession>A0A7X3MPC5</accession>
<evidence type="ECO:0000313" key="5">
    <source>
        <dbReference type="Proteomes" id="UP000436483"/>
    </source>
</evidence>
<dbReference type="InterPro" id="IPR000160">
    <property type="entry name" value="GGDEF_dom"/>
</dbReference>
<evidence type="ECO:0000313" key="4">
    <source>
        <dbReference type="EMBL" id="MXQ10695.1"/>
    </source>
</evidence>
<dbReference type="OrthoDB" id="9814202at2"/>
<dbReference type="AlphaFoldDB" id="A0A7X3MPC5"/>
<proteinExistence type="predicted"/>
<dbReference type="EMBL" id="WURB01000002">
    <property type="protein sequence ID" value="MXQ10695.1"/>
    <property type="molecule type" value="Genomic_DNA"/>
</dbReference>
<dbReference type="PROSITE" id="PS50883">
    <property type="entry name" value="EAL"/>
    <property type="match status" value="1"/>
</dbReference>
<feature type="transmembrane region" description="Helical" evidence="1">
    <location>
        <begin position="27"/>
        <end position="50"/>
    </location>
</feature>
<feature type="domain" description="EAL" evidence="2">
    <location>
        <begin position="496"/>
        <end position="748"/>
    </location>
</feature>
<reference evidence="4 5" key="2">
    <citation type="submission" date="2020-01" db="EMBL/GenBank/DDBJ databases">
        <title>Microvirga sp. nov., an arsenate reduction bacterium isolated from Tibet hotspring sediments.</title>
        <authorList>
            <person name="Xian W.-D."/>
            <person name="Li W.-J."/>
        </authorList>
    </citation>
    <scope>NUCLEOTIDE SEQUENCE [LARGE SCALE GENOMIC DNA]</scope>
    <source>
        <strain evidence="4 5">KCTC 23863</strain>
    </source>
</reference>
<dbReference type="SUPFAM" id="SSF141868">
    <property type="entry name" value="EAL domain-like"/>
    <property type="match status" value="1"/>
</dbReference>
<dbReference type="InterPro" id="IPR043128">
    <property type="entry name" value="Rev_trsase/Diguanyl_cyclase"/>
</dbReference>
<keyword evidence="1" id="KW-0812">Transmembrane</keyword>
<dbReference type="Pfam" id="PF00990">
    <property type="entry name" value="GGDEF"/>
    <property type="match status" value="1"/>
</dbReference>
<dbReference type="Proteomes" id="UP000436483">
    <property type="component" value="Unassembled WGS sequence"/>
</dbReference>
<dbReference type="PANTHER" id="PTHR44757">
    <property type="entry name" value="DIGUANYLATE CYCLASE DGCP"/>
    <property type="match status" value="1"/>
</dbReference>
<feature type="domain" description="GGDEF" evidence="3">
    <location>
        <begin position="354"/>
        <end position="487"/>
    </location>
</feature>
<dbReference type="Gene3D" id="3.30.70.270">
    <property type="match status" value="1"/>
</dbReference>
<dbReference type="InterPro" id="IPR035919">
    <property type="entry name" value="EAL_sf"/>
</dbReference>
<sequence>MAVIAVETRQAGRISRARQNWRFSTKILLPVGAVVVLAITFTVTALFWAAHESNSVSAERQIRMVRHAIGSSVSNLVKEQQTIAIWDQAVQELNSPTTNWQWVDDEIGTWLYRLFGHDEVYILTPHDEPVYAMAEGIRAPATKFEEARASLHHIIDSVRGRQAHEIEEGLETLGGVADERVEAHAHFLDLNGRPVVASAMKFKPSTAVVVQQSGLEFLIVSIRYLDGRFLKELSEENLIEAPRFSRTDTASGNEQSVPLHAEDGSILCYFVWSPELPGTRILRILLPAAVIVLVMVVAAMLLLTRRLRRATLELQASEAHAQHLAAHDVLTGLPNRALFEERMEQALVRVRRGEKLAVLLLDLDRFKHVNDTFGHQAGDALIREFARRLSGLISGSDTIARVGGDEFAILKAEARCRKDIEAFCANILTAVSPPFDLLGHQMFVGLSIGVSLAPEMSMDRTELIRRADIALYHAKSQGRNRYCIFGPIMDETIKLRSMIEDDLRRALLSKDQLMVYFQPLISGVDERVVGLEALVRWEHPTRGLIPPSQFIPIAEDEGLILELGEWVFREACAASRRWSDLSIAINLSPVQIRSRGFAERCIEIARECQVNPTKLELEITEGILLKDDNVVCDTLNALREFGFRIALDDFGTGYSSLSYLKQFAVDKIKIDRSFVQSLAGTDYQEALAIIEALVSLGRAMGLAVSVEGVETKEQERLLFAAGCREMQGYLFSPALSQEQIAVMLSSRGR</sequence>
<gene>
    <name evidence="4" type="ORF">GR328_04380</name>
</gene>
<evidence type="ECO:0000256" key="1">
    <source>
        <dbReference type="SAM" id="Phobius"/>
    </source>
</evidence>
<dbReference type="Pfam" id="PF05228">
    <property type="entry name" value="CHASE4"/>
    <property type="match status" value="1"/>
</dbReference>